<evidence type="ECO:0000256" key="6">
    <source>
        <dbReference type="ARBA" id="ARBA00023133"/>
    </source>
</evidence>
<comment type="caution">
    <text evidence="10">The sequence shown here is derived from an EMBL/GenBank/DDBJ whole genome shotgun (WGS) entry which is preliminary data.</text>
</comment>
<accession>A0ABX5J773</accession>
<feature type="transmembrane region" description="Helical" evidence="9">
    <location>
        <begin position="156"/>
        <end position="178"/>
    </location>
</feature>
<gene>
    <name evidence="9" type="primary">cyoE</name>
    <name evidence="10" type="ORF">C6W88_04120</name>
</gene>
<protein>
    <recommendedName>
        <fullName evidence="9">Protoheme IX farnesyltransferase</fullName>
        <ecNumber evidence="9">2.5.1.141</ecNumber>
    </recommendedName>
    <alternativeName>
        <fullName evidence="9">Heme B farnesyltransferase</fullName>
    </alternativeName>
    <alternativeName>
        <fullName evidence="9">Heme O synthase</fullName>
    </alternativeName>
</protein>
<evidence type="ECO:0000313" key="10">
    <source>
        <dbReference type="EMBL" id="PTL96563.1"/>
    </source>
</evidence>
<dbReference type="PANTHER" id="PTHR43448">
    <property type="entry name" value="PROTOHEME IX FARNESYLTRANSFERASE, MITOCHONDRIAL"/>
    <property type="match status" value="1"/>
</dbReference>
<keyword evidence="3 9" id="KW-0808">Transferase</keyword>
<dbReference type="PROSITE" id="PS00943">
    <property type="entry name" value="UBIA"/>
    <property type="match status" value="1"/>
</dbReference>
<evidence type="ECO:0000256" key="3">
    <source>
        <dbReference type="ARBA" id="ARBA00022679"/>
    </source>
</evidence>
<dbReference type="Proteomes" id="UP000241895">
    <property type="component" value="Unassembled WGS sequence"/>
</dbReference>
<feature type="transmembrane region" description="Helical" evidence="9">
    <location>
        <begin position="103"/>
        <end position="123"/>
    </location>
</feature>
<sequence length="318" mass="34153">MDHVPPASQHDDRLTPTRMMFRDTLRDYLTITKPGIIGGNVISVLGGYFLAAQGQFDAVVFLSALLGLALVIASGCAYNNVIDKDIDALMERTRNRPLVQGRVSEAATLRFATLLGIAGFGLLALGTNALTVGLAAFGFVIYVGAYSLYMKRNSEFGTLVGSLSGAVPPVVGYCAVTGSFDTGALTLLVIFSLWQMPHSYAIAIFRMEDYRAANIPVLPVVRGIGTAKHHILGYILAFIGATLSLSLAGYAGPGYFIVALVLGVYWLYIAAKGYRTDDNVRWARQVFGISILTITALSLMMSLDATLMPSTPMWTSMS</sequence>
<keyword evidence="6 9" id="KW-0350">Heme biosynthesis</keyword>
<keyword evidence="11" id="KW-1185">Reference proteome</keyword>
<feature type="transmembrane region" description="Helical" evidence="9">
    <location>
        <begin position="255"/>
        <end position="274"/>
    </location>
</feature>
<dbReference type="InterPro" id="IPR044878">
    <property type="entry name" value="UbiA_sf"/>
</dbReference>
<dbReference type="HAMAP" id="MF_00154">
    <property type="entry name" value="CyoE_CtaB"/>
    <property type="match status" value="1"/>
</dbReference>
<evidence type="ECO:0000256" key="1">
    <source>
        <dbReference type="ARBA" id="ARBA00004141"/>
    </source>
</evidence>
<dbReference type="NCBIfam" id="TIGR01473">
    <property type="entry name" value="cyoE_ctaB"/>
    <property type="match status" value="1"/>
</dbReference>
<evidence type="ECO:0000256" key="4">
    <source>
        <dbReference type="ARBA" id="ARBA00022692"/>
    </source>
</evidence>
<feature type="transmembrane region" description="Helical" evidence="9">
    <location>
        <begin position="184"/>
        <end position="205"/>
    </location>
</feature>
<feature type="transmembrane region" description="Helical" evidence="9">
    <location>
        <begin position="286"/>
        <end position="308"/>
    </location>
</feature>
<feature type="transmembrane region" description="Helical" evidence="9">
    <location>
        <begin position="129"/>
        <end position="149"/>
    </location>
</feature>
<dbReference type="Gene3D" id="1.10.357.140">
    <property type="entry name" value="UbiA prenyltransferase"/>
    <property type="match status" value="1"/>
</dbReference>
<name>A0ABX5J773_9GAMM</name>
<comment type="miscellaneous">
    <text evidence="9">Carbon 2 of the heme B porphyrin ring is defined according to the Fischer nomenclature.</text>
</comment>
<evidence type="ECO:0000256" key="8">
    <source>
        <dbReference type="ARBA" id="ARBA00047690"/>
    </source>
</evidence>
<keyword evidence="5 9" id="KW-1133">Transmembrane helix</keyword>
<dbReference type="PANTHER" id="PTHR43448:SF2">
    <property type="entry name" value="PROTOHEME IX FARNESYLTRANSFERASE, MITOCHONDRIAL"/>
    <property type="match status" value="1"/>
</dbReference>
<comment type="pathway">
    <text evidence="9">Porphyrin-containing compound metabolism; heme O biosynthesis; heme O from protoheme: step 1/1.</text>
</comment>
<evidence type="ECO:0000256" key="7">
    <source>
        <dbReference type="ARBA" id="ARBA00023136"/>
    </source>
</evidence>
<dbReference type="InterPro" id="IPR030470">
    <property type="entry name" value="UbiA_prenylTrfase_CS"/>
</dbReference>
<dbReference type="InterPro" id="IPR000537">
    <property type="entry name" value="UbiA_prenyltransferase"/>
</dbReference>
<evidence type="ECO:0000313" key="11">
    <source>
        <dbReference type="Proteomes" id="UP000241895"/>
    </source>
</evidence>
<comment type="subcellular location">
    <subcellularLocation>
        <location evidence="9">Cell membrane</location>
        <topology evidence="9">Multi-pass membrane protein</topology>
    </subcellularLocation>
    <subcellularLocation>
        <location evidence="1">Membrane</location>
        <topology evidence="1">Multi-pass membrane protein</topology>
    </subcellularLocation>
</comment>
<comment type="function">
    <text evidence="9">Converts heme B (protoheme IX) to heme O by substitution of the vinyl group on carbon 2 of heme B porphyrin ring with a hydroxyethyl farnesyl side group.</text>
</comment>
<reference evidence="10 11" key="1">
    <citation type="submission" date="2018-03" db="EMBL/GenBank/DDBJ databases">
        <authorList>
            <person name="Zhou J."/>
            <person name="Li X."/>
            <person name="Xue M."/>
            <person name="Yin J."/>
        </authorList>
    </citation>
    <scope>NUCLEOTIDE SEQUENCE [LARGE SCALE GENOMIC DNA]</scope>
    <source>
        <strain evidence="10 11">SYSU ZJ2214</strain>
    </source>
</reference>
<evidence type="ECO:0000256" key="9">
    <source>
        <dbReference type="HAMAP-Rule" id="MF_00154"/>
    </source>
</evidence>
<keyword evidence="4 9" id="KW-0812">Transmembrane</keyword>
<dbReference type="NCBIfam" id="NF003348">
    <property type="entry name" value="PRK04375.1-1"/>
    <property type="match status" value="1"/>
</dbReference>
<keyword evidence="7 9" id="KW-0472">Membrane</keyword>
<dbReference type="Pfam" id="PF01040">
    <property type="entry name" value="UbiA"/>
    <property type="match status" value="1"/>
</dbReference>
<dbReference type="EMBL" id="PXNS01000001">
    <property type="protein sequence ID" value="PTL96563.1"/>
    <property type="molecule type" value="Genomic_DNA"/>
</dbReference>
<dbReference type="CDD" id="cd13957">
    <property type="entry name" value="PT_UbiA_Cox10"/>
    <property type="match status" value="1"/>
</dbReference>
<evidence type="ECO:0000256" key="2">
    <source>
        <dbReference type="ARBA" id="ARBA00022475"/>
    </source>
</evidence>
<feature type="transmembrane region" description="Helical" evidence="9">
    <location>
        <begin position="58"/>
        <end position="82"/>
    </location>
</feature>
<dbReference type="InterPro" id="IPR006369">
    <property type="entry name" value="Protohaem_IX_farnesylTrfase"/>
</dbReference>
<evidence type="ECO:0000256" key="5">
    <source>
        <dbReference type="ARBA" id="ARBA00022989"/>
    </source>
</evidence>
<comment type="similarity">
    <text evidence="9">Belongs to the UbiA prenyltransferase family. Protoheme IX farnesyltransferase subfamily.</text>
</comment>
<feature type="transmembrane region" description="Helical" evidence="9">
    <location>
        <begin position="231"/>
        <end position="249"/>
    </location>
</feature>
<keyword evidence="2 9" id="KW-1003">Cell membrane</keyword>
<comment type="catalytic activity">
    <reaction evidence="8 9">
        <text>heme b + (2E,6E)-farnesyl diphosphate + H2O = Fe(II)-heme o + diphosphate</text>
        <dbReference type="Rhea" id="RHEA:28070"/>
        <dbReference type="ChEBI" id="CHEBI:15377"/>
        <dbReference type="ChEBI" id="CHEBI:33019"/>
        <dbReference type="ChEBI" id="CHEBI:60344"/>
        <dbReference type="ChEBI" id="CHEBI:60530"/>
        <dbReference type="ChEBI" id="CHEBI:175763"/>
        <dbReference type="EC" id="2.5.1.141"/>
    </reaction>
</comment>
<feature type="transmembrane region" description="Helical" evidence="9">
    <location>
        <begin position="28"/>
        <end position="52"/>
    </location>
</feature>
<proteinExistence type="inferred from homology"/>
<organism evidence="10 11">
    <name type="scientific">Halomonas litopenaei</name>
    <dbReference type="NCBI Taxonomy" id="2109328"/>
    <lineage>
        <taxon>Bacteria</taxon>
        <taxon>Pseudomonadati</taxon>
        <taxon>Pseudomonadota</taxon>
        <taxon>Gammaproteobacteria</taxon>
        <taxon>Oceanospirillales</taxon>
        <taxon>Halomonadaceae</taxon>
        <taxon>Halomonas</taxon>
    </lineage>
</organism>
<dbReference type="EC" id="2.5.1.141" evidence="9"/>